<name>A0A401P904_SCYTO</name>
<comment type="caution">
    <text evidence="6">The sequence shown here is derived from an EMBL/GenBank/DDBJ whole genome shotgun (WGS) entry which is preliminary data.</text>
</comment>
<evidence type="ECO:0000256" key="1">
    <source>
        <dbReference type="ARBA" id="ARBA00004496"/>
    </source>
</evidence>
<dbReference type="STRING" id="75743.A0A401P904"/>
<keyword evidence="2" id="KW-0963">Cytoplasm</keyword>
<organism evidence="6 7">
    <name type="scientific">Scyliorhinus torazame</name>
    <name type="common">Cloudy catshark</name>
    <name type="synonym">Catulus torazame</name>
    <dbReference type="NCBI Taxonomy" id="75743"/>
    <lineage>
        <taxon>Eukaryota</taxon>
        <taxon>Metazoa</taxon>
        <taxon>Chordata</taxon>
        <taxon>Craniata</taxon>
        <taxon>Vertebrata</taxon>
        <taxon>Chondrichthyes</taxon>
        <taxon>Elasmobranchii</taxon>
        <taxon>Galeomorphii</taxon>
        <taxon>Galeoidea</taxon>
        <taxon>Carcharhiniformes</taxon>
        <taxon>Scyliorhinidae</taxon>
        <taxon>Scyliorhinus</taxon>
    </lineage>
</organism>
<feature type="compositionally biased region" description="Polar residues" evidence="5">
    <location>
        <begin position="63"/>
        <end position="80"/>
    </location>
</feature>
<proteinExistence type="predicted"/>
<evidence type="ECO:0000256" key="4">
    <source>
        <dbReference type="SAM" id="Coils"/>
    </source>
</evidence>
<dbReference type="Pfam" id="PF06818">
    <property type="entry name" value="Fez1"/>
    <property type="match status" value="1"/>
</dbReference>
<dbReference type="InterPro" id="IPR045329">
    <property type="entry name" value="LZTS"/>
</dbReference>
<feature type="coiled-coil region" evidence="4">
    <location>
        <begin position="214"/>
        <end position="248"/>
    </location>
</feature>
<reference evidence="6 7" key="1">
    <citation type="journal article" date="2018" name="Nat. Ecol. Evol.">
        <title>Shark genomes provide insights into elasmobranch evolution and the origin of vertebrates.</title>
        <authorList>
            <person name="Hara Y"/>
            <person name="Yamaguchi K"/>
            <person name="Onimaru K"/>
            <person name="Kadota M"/>
            <person name="Koyanagi M"/>
            <person name="Keeley SD"/>
            <person name="Tatsumi K"/>
            <person name="Tanaka K"/>
            <person name="Motone F"/>
            <person name="Kageyama Y"/>
            <person name="Nozu R"/>
            <person name="Adachi N"/>
            <person name="Nishimura O"/>
            <person name="Nakagawa R"/>
            <person name="Tanegashima C"/>
            <person name="Kiyatake I"/>
            <person name="Matsumoto R"/>
            <person name="Murakumo K"/>
            <person name="Nishida K"/>
            <person name="Terakita A"/>
            <person name="Kuratani S"/>
            <person name="Sato K"/>
            <person name="Hyodo S Kuraku.S."/>
        </authorList>
    </citation>
    <scope>NUCLEOTIDE SEQUENCE [LARGE SCALE GENOMIC DNA]</scope>
</reference>
<evidence type="ECO:0000256" key="3">
    <source>
        <dbReference type="ARBA" id="ARBA00023054"/>
    </source>
</evidence>
<dbReference type="PANTHER" id="PTHR19354">
    <property type="entry name" value="ZIPPER PUTATIVE TUMOR SUPPRESSOR 2 HOMOLOG-LIKE PROTEIN-RELATED"/>
    <property type="match status" value="1"/>
</dbReference>
<dbReference type="Proteomes" id="UP000288216">
    <property type="component" value="Unassembled WGS sequence"/>
</dbReference>
<dbReference type="PANTHER" id="PTHR19354:SF2">
    <property type="entry name" value="LEUCINE-RICH REPEAT-CONTAINING PROTEIN DDB_G0290503"/>
    <property type="match status" value="1"/>
</dbReference>
<sequence>MVNEAERSQKSTARLTAFKVVPSRIGAANLNRPSERQASGKLPSQDDVRPGKHTEGEQKVPSHSETLSDSGQNSRPSLPTRSPGCSHGTEKLAAANLLNRLGGSARDIGRASCSLDSVLRNVASRISTSDNGHCPTSTSTNVSQGQLLSQCPSCTSTDRCVIQGHEERNEADLGGTLAVKGTVSLSRYADKQEEERELDSAAQTGGQKVQRNHCQLLQLQLVQLQQDKTKLQDDFTQLSQERHKLRAKWESYQRQQAAVAPKLEEAEWEICQKSGEISLLKQQLRDSQAELTQKVSEVLSLKSQLREAKGKLSAREAMVDELRDSVRAKERELGVCENEQLRVRNTAEVLRGKVSQLERQIEDLKPGLASSREAGSTVPAAGSAPHPDRDLPRQQGESRSAPRRGELAGLQAELEQEKLRSRVLSIDFHQERLLWRAEQQRVMEYQKKLQQTYSDVLHHNHSLERAMQQLATELKAREPLDGHLHGTHIHYEEIVATAI</sequence>
<keyword evidence="3 4" id="KW-0175">Coiled coil</keyword>
<feature type="region of interest" description="Disordered" evidence="5">
    <location>
        <begin position="21"/>
        <end position="88"/>
    </location>
</feature>
<dbReference type="OMA" id="GHEERNE"/>
<evidence type="ECO:0000313" key="6">
    <source>
        <dbReference type="EMBL" id="GCB69588.1"/>
    </source>
</evidence>
<accession>A0A401P904</accession>
<evidence type="ECO:0000256" key="2">
    <source>
        <dbReference type="ARBA" id="ARBA00022490"/>
    </source>
</evidence>
<dbReference type="OrthoDB" id="10030037at2759"/>
<feature type="compositionally biased region" description="Basic and acidic residues" evidence="5">
    <location>
        <begin position="44"/>
        <end position="62"/>
    </location>
</feature>
<evidence type="ECO:0000256" key="5">
    <source>
        <dbReference type="SAM" id="MobiDB-lite"/>
    </source>
</evidence>
<gene>
    <name evidence="6" type="ORF">scyTo_0012451</name>
</gene>
<dbReference type="AlphaFoldDB" id="A0A401P904"/>
<protein>
    <submittedName>
        <fullName evidence="6">Uncharacterized protein</fullName>
    </submittedName>
</protein>
<evidence type="ECO:0000313" key="7">
    <source>
        <dbReference type="Proteomes" id="UP000288216"/>
    </source>
</evidence>
<comment type="subcellular location">
    <subcellularLocation>
        <location evidence="1">Cytoplasm</location>
    </subcellularLocation>
</comment>
<dbReference type="EMBL" id="BFAA01006017">
    <property type="protein sequence ID" value="GCB69588.1"/>
    <property type="molecule type" value="Genomic_DNA"/>
</dbReference>
<dbReference type="Gene3D" id="1.10.287.1490">
    <property type="match status" value="1"/>
</dbReference>
<keyword evidence="7" id="KW-1185">Reference proteome</keyword>
<feature type="region of interest" description="Disordered" evidence="5">
    <location>
        <begin position="364"/>
        <end position="405"/>
    </location>
</feature>
<dbReference type="GO" id="GO:0005737">
    <property type="term" value="C:cytoplasm"/>
    <property type="evidence" value="ECO:0007669"/>
    <property type="project" value="UniProtKB-SubCell"/>
</dbReference>